<dbReference type="Pfam" id="PF05380">
    <property type="entry name" value="Peptidase_A17"/>
    <property type="match status" value="1"/>
</dbReference>
<evidence type="ECO:0000313" key="2">
    <source>
        <dbReference type="Proteomes" id="UP000324222"/>
    </source>
</evidence>
<dbReference type="EMBL" id="VSRR010043123">
    <property type="protein sequence ID" value="MPC76336.1"/>
    <property type="molecule type" value="Genomic_DNA"/>
</dbReference>
<reference evidence="1 2" key="1">
    <citation type="submission" date="2019-05" db="EMBL/GenBank/DDBJ databases">
        <title>Another draft genome of Portunus trituberculatus and its Hox gene families provides insights of decapod evolution.</title>
        <authorList>
            <person name="Jeong J.-H."/>
            <person name="Song I."/>
            <person name="Kim S."/>
            <person name="Choi T."/>
            <person name="Kim D."/>
            <person name="Ryu S."/>
            <person name="Kim W."/>
        </authorList>
    </citation>
    <scope>NUCLEOTIDE SEQUENCE [LARGE SCALE GENOMIC DNA]</scope>
    <source>
        <tissue evidence="1">Muscle</tissue>
    </source>
</reference>
<dbReference type="InterPro" id="IPR008042">
    <property type="entry name" value="Retrotrans_Pao"/>
</dbReference>
<sequence>MKEILLGDKLPTKRTLSILWNLKEDELAVQVQIPKKPEKKRDLLSMISSIYDTLGFLAPSVIEGEVILQVECRHRTRWDEKMRD</sequence>
<keyword evidence="2" id="KW-1185">Reference proteome</keyword>
<comment type="caution">
    <text evidence="1">The sequence shown here is derived from an EMBL/GenBank/DDBJ whole genome shotgun (WGS) entry which is preliminary data.</text>
</comment>
<proteinExistence type="predicted"/>
<protein>
    <submittedName>
        <fullName evidence="1">Uncharacterized protein</fullName>
    </submittedName>
</protein>
<organism evidence="1 2">
    <name type="scientific">Portunus trituberculatus</name>
    <name type="common">Swimming crab</name>
    <name type="synonym">Neptunus trituberculatus</name>
    <dbReference type="NCBI Taxonomy" id="210409"/>
    <lineage>
        <taxon>Eukaryota</taxon>
        <taxon>Metazoa</taxon>
        <taxon>Ecdysozoa</taxon>
        <taxon>Arthropoda</taxon>
        <taxon>Crustacea</taxon>
        <taxon>Multicrustacea</taxon>
        <taxon>Malacostraca</taxon>
        <taxon>Eumalacostraca</taxon>
        <taxon>Eucarida</taxon>
        <taxon>Decapoda</taxon>
        <taxon>Pleocyemata</taxon>
        <taxon>Brachyura</taxon>
        <taxon>Eubrachyura</taxon>
        <taxon>Portunoidea</taxon>
        <taxon>Portunidae</taxon>
        <taxon>Portuninae</taxon>
        <taxon>Portunus</taxon>
    </lineage>
</organism>
<gene>
    <name evidence="1" type="ORF">E2C01_070746</name>
</gene>
<dbReference type="PANTHER" id="PTHR47331">
    <property type="entry name" value="PHD-TYPE DOMAIN-CONTAINING PROTEIN"/>
    <property type="match status" value="1"/>
</dbReference>
<accession>A0A5B7I322</accession>
<name>A0A5B7I322_PORTR</name>
<dbReference type="OrthoDB" id="6381572at2759"/>
<dbReference type="AlphaFoldDB" id="A0A5B7I322"/>
<dbReference type="Proteomes" id="UP000324222">
    <property type="component" value="Unassembled WGS sequence"/>
</dbReference>
<evidence type="ECO:0000313" key="1">
    <source>
        <dbReference type="EMBL" id="MPC76336.1"/>
    </source>
</evidence>